<dbReference type="EMBL" id="ML210254">
    <property type="protein sequence ID" value="TFK21955.1"/>
    <property type="molecule type" value="Genomic_DNA"/>
</dbReference>
<reference evidence="3 4" key="1">
    <citation type="journal article" date="2019" name="Nat. Ecol. Evol.">
        <title>Megaphylogeny resolves global patterns of mushroom evolution.</title>
        <authorList>
            <person name="Varga T."/>
            <person name="Krizsan K."/>
            <person name="Foldi C."/>
            <person name="Dima B."/>
            <person name="Sanchez-Garcia M."/>
            <person name="Sanchez-Ramirez S."/>
            <person name="Szollosi G.J."/>
            <person name="Szarkandi J.G."/>
            <person name="Papp V."/>
            <person name="Albert L."/>
            <person name="Andreopoulos W."/>
            <person name="Angelini C."/>
            <person name="Antonin V."/>
            <person name="Barry K.W."/>
            <person name="Bougher N.L."/>
            <person name="Buchanan P."/>
            <person name="Buyck B."/>
            <person name="Bense V."/>
            <person name="Catcheside P."/>
            <person name="Chovatia M."/>
            <person name="Cooper J."/>
            <person name="Damon W."/>
            <person name="Desjardin D."/>
            <person name="Finy P."/>
            <person name="Geml J."/>
            <person name="Haridas S."/>
            <person name="Hughes K."/>
            <person name="Justo A."/>
            <person name="Karasinski D."/>
            <person name="Kautmanova I."/>
            <person name="Kiss B."/>
            <person name="Kocsube S."/>
            <person name="Kotiranta H."/>
            <person name="LaButti K.M."/>
            <person name="Lechner B.E."/>
            <person name="Liimatainen K."/>
            <person name="Lipzen A."/>
            <person name="Lukacs Z."/>
            <person name="Mihaltcheva S."/>
            <person name="Morgado L.N."/>
            <person name="Niskanen T."/>
            <person name="Noordeloos M.E."/>
            <person name="Ohm R.A."/>
            <person name="Ortiz-Santana B."/>
            <person name="Ovrebo C."/>
            <person name="Racz N."/>
            <person name="Riley R."/>
            <person name="Savchenko A."/>
            <person name="Shiryaev A."/>
            <person name="Soop K."/>
            <person name="Spirin V."/>
            <person name="Szebenyi C."/>
            <person name="Tomsovsky M."/>
            <person name="Tulloss R.E."/>
            <person name="Uehling J."/>
            <person name="Grigoriev I.V."/>
            <person name="Vagvolgyi C."/>
            <person name="Papp T."/>
            <person name="Martin F.M."/>
            <person name="Miettinen O."/>
            <person name="Hibbett D.S."/>
            <person name="Nagy L.G."/>
        </authorList>
    </citation>
    <scope>NUCLEOTIDE SEQUENCE [LARGE SCALE GENOMIC DNA]</scope>
    <source>
        <strain evidence="3 4">CBS 121175</strain>
    </source>
</reference>
<keyword evidence="4" id="KW-1185">Reference proteome</keyword>
<organism evidence="3 4">
    <name type="scientific">Coprinopsis marcescibilis</name>
    <name type="common">Agaric fungus</name>
    <name type="synonym">Psathyrella marcescibilis</name>
    <dbReference type="NCBI Taxonomy" id="230819"/>
    <lineage>
        <taxon>Eukaryota</taxon>
        <taxon>Fungi</taxon>
        <taxon>Dikarya</taxon>
        <taxon>Basidiomycota</taxon>
        <taxon>Agaricomycotina</taxon>
        <taxon>Agaricomycetes</taxon>
        <taxon>Agaricomycetidae</taxon>
        <taxon>Agaricales</taxon>
        <taxon>Agaricineae</taxon>
        <taxon>Psathyrellaceae</taxon>
        <taxon>Coprinopsis</taxon>
    </lineage>
</organism>
<proteinExistence type="predicted"/>
<feature type="compositionally biased region" description="Low complexity" evidence="1">
    <location>
        <begin position="38"/>
        <end position="47"/>
    </location>
</feature>
<dbReference type="Proteomes" id="UP000307440">
    <property type="component" value="Unassembled WGS sequence"/>
</dbReference>
<gene>
    <name evidence="3" type="ORF">FA15DRAFT_657937</name>
</gene>
<keyword evidence="2" id="KW-1133">Transmembrane helix</keyword>
<evidence type="ECO:0000256" key="2">
    <source>
        <dbReference type="SAM" id="Phobius"/>
    </source>
</evidence>
<feature type="region of interest" description="Disordered" evidence="1">
    <location>
        <begin position="1"/>
        <end position="74"/>
    </location>
</feature>
<evidence type="ECO:0000313" key="4">
    <source>
        <dbReference type="Proteomes" id="UP000307440"/>
    </source>
</evidence>
<name>A0A5C3KPH5_COPMA</name>
<evidence type="ECO:0000256" key="1">
    <source>
        <dbReference type="SAM" id="MobiDB-lite"/>
    </source>
</evidence>
<sequence>MIILDDTQATLPHEQSPLKGPSRNPQPSRYQSPPPPYGAVGPAASSPHSPQPGAGINWQHNGPPPAFYTPPAQNRNANRSAAGRFIRAYLISILVIFLWGLLIGGIEIAFHDHPEHPFLSVRGWVKDNFGVGPGRHPVRRSPSERVECVTIPAVTPTPPLRPLPINYPPFQPETAPIPLPTY</sequence>
<protein>
    <submittedName>
        <fullName evidence="3">Uncharacterized protein</fullName>
    </submittedName>
</protein>
<feature type="transmembrane region" description="Helical" evidence="2">
    <location>
        <begin position="88"/>
        <end position="110"/>
    </location>
</feature>
<dbReference type="AlphaFoldDB" id="A0A5C3KPH5"/>
<keyword evidence="2" id="KW-0472">Membrane</keyword>
<evidence type="ECO:0000313" key="3">
    <source>
        <dbReference type="EMBL" id="TFK21955.1"/>
    </source>
</evidence>
<accession>A0A5C3KPH5</accession>
<keyword evidence="2" id="KW-0812">Transmembrane</keyword>
<feature type="compositionally biased region" description="Low complexity" evidence="1">
    <location>
        <begin position="21"/>
        <end position="31"/>
    </location>
</feature>